<proteinExistence type="predicted"/>
<comment type="caution">
    <text evidence="2">The sequence shown here is derived from an EMBL/GenBank/DDBJ whole genome shotgun (WGS) entry which is preliminary data.</text>
</comment>
<evidence type="ECO:0000313" key="2">
    <source>
        <dbReference type="EMBL" id="KAJ1155250.1"/>
    </source>
</evidence>
<dbReference type="Proteomes" id="UP001066276">
    <property type="component" value="Chromosome 5"/>
</dbReference>
<dbReference type="EMBL" id="JANPWB010000009">
    <property type="protein sequence ID" value="KAJ1155250.1"/>
    <property type="molecule type" value="Genomic_DNA"/>
</dbReference>
<feature type="region of interest" description="Disordered" evidence="1">
    <location>
        <begin position="157"/>
        <end position="176"/>
    </location>
</feature>
<reference evidence="2" key="1">
    <citation type="journal article" date="2022" name="bioRxiv">
        <title>Sequencing and chromosome-scale assembly of the giantPleurodeles waltlgenome.</title>
        <authorList>
            <person name="Brown T."/>
            <person name="Elewa A."/>
            <person name="Iarovenko S."/>
            <person name="Subramanian E."/>
            <person name="Araus A.J."/>
            <person name="Petzold A."/>
            <person name="Susuki M."/>
            <person name="Suzuki K.-i.T."/>
            <person name="Hayashi T."/>
            <person name="Toyoda A."/>
            <person name="Oliveira C."/>
            <person name="Osipova E."/>
            <person name="Leigh N.D."/>
            <person name="Simon A."/>
            <person name="Yun M.H."/>
        </authorList>
    </citation>
    <scope>NUCLEOTIDE SEQUENCE</scope>
    <source>
        <strain evidence="2">20211129_DDA</strain>
        <tissue evidence="2">Liver</tissue>
    </source>
</reference>
<accession>A0AAV7RTB8</accession>
<evidence type="ECO:0000256" key="1">
    <source>
        <dbReference type="SAM" id="MobiDB-lite"/>
    </source>
</evidence>
<sequence>MADLSSAGLGIPQGPKVAVPRPHWVADPQIQGTPSRVRHRGGGAWYSLTCSQAAAGSPAQNTLPARAFFQPSPTPASRAAAVRALGALPPQTPIRGPPPSLPAVAPHQATAGLLPGVFRHPVSATPQVPPPFHRDNPCGIRQGPTQYLQPVGDPAPGCTAGPASAASRSSRQLRRAPISWVPLSTARGRRGEARGSFQGAHRLRVRLAAHQRTKATPCSLSSARQ</sequence>
<keyword evidence="3" id="KW-1185">Reference proteome</keyword>
<organism evidence="2 3">
    <name type="scientific">Pleurodeles waltl</name>
    <name type="common">Iberian ribbed newt</name>
    <dbReference type="NCBI Taxonomy" id="8319"/>
    <lineage>
        <taxon>Eukaryota</taxon>
        <taxon>Metazoa</taxon>
        <taxon>Chordata</taxon>
        <taxon>Craniata</taxon>
        <taxon>Vertebrata</taxon>
        <taxon>Euteleostomi</taxon>
        <taxon>Amphibia</taxon>
        <taxon>Batrachia</taxon>
        <taxon>Caudata</taxon>
        <taxon>Salamandroidea</taxon>
        <taxon>Salamandridae</taxon>
        <taxon>Pleurodelinae</taxon>
        <taxon>Pleurodeles</taxon>
    </lineage>
</organism>
<protein>
    <submittedName>
        <fullName evidence="2">Uncharacterized protein</fullName>
    </submittedName>
</protein>
<name>A0AAV7RTB8_PLEWA</name>
<gene>
    <name evidence="2" type="ORF">NDU88_007985</name>
</gene>
<feature type="region of interest" description="Disordered" evidence="1">
    <location>
        <begin position="1"/>
        <end position="20"/>
    </location>
</feature>
<evidence type="ECO:0000313" key="3">
    <source>
        <dbReference type="Proteomes" id="UP001066276"/>
    </source>
</evidence>
<dbReference type="AlphaFoldDB" id="A0AAV7RTB8"/>